<evidence type="ECO:0000313" key="2">
    <source>
        <dbReference type="EMBL" id="CAI8757838.1"/>
    </source>
</evidence>
<dbReference type="SUPFAM" id="SSF51182">
    <property type="entry name" value="RmlC-like cupins"/>
    <property type="match status" value="1"/>
</dbReference>
<feature type="domain" description="Cupin type-2" evidence="1">
    <location>
        <begin position="39"/>
        <end position="107"/>
    </location>
</feature>
<dbReference type="OMA" id="AICTPRF"/>
<dbReference type="Gene3D" id="2.60.120.10">
    <property type="entry name" value="Jelly Rolls"/>
    <property type="match status" value="1"/>
</dbReference>
<accession>A0AA35V3K6</accession>
<proteinExistence type="predicted"/>
<reference evidence="2" key="1">
    <citation type="submission" date="2023-03" db="EMBL/GenBank/DDBJ databases">
        <authorList>
            <person name="Pearce D."/>
        </authorList>
    </citation>
    <scope>NUCLEOTIDE SEQUENCE</scope>
    <source>
        <strain evidence="2">Mc</strain>
    </source>
</reference>
<evidence type="ECO:0000259" key="1">
    <source>
        <dbReference type="Pfam" id="PF07883"/>
    </source>
</evidence>
<gene>
    <name evidence="2" type="ORF">MCNOR_0781</name>
</gene>
<sequence length="125" mass="13702">MTQAGIHHRSAREYYFDERCHITEWWNSAADADVSVARARVEPGVTTRLHRLRDTTERYLILEGQGRVEIGGVAPSAVGPGDVVLIPPGVSQRIANTGAGDLVFLAICTPRFTPAAYEDLDAEVR</sequence>
<dbReference type="PANTHER" id="PTHR36114:SF1">
    <property type="entry name" value="16.7 KDA PROTEIN IN WHIE LOCUS"/>
    <property type="match status" value="1"/>
</dbReference>
<dbReference type="AlphaFoldDB" id="A0AA35V3K6"/>
<dbReference type="PANTHER" id="PTHR36114">
    <property type="entry name" value="16.7 KDA PROTEIN IN WHIE LOCUS"/>
    <property type="match status" value="1"/>
</dbReference>
<dbReference type="RefSeq" id="WP_010959925.1">
    <property type="nucleotide sequence ID" value="NZ_CP079096.1"/>
</dbReference>
<dbReference type="Proteomes" id="UP001158598">
    <property type="component" value="Chromosome"/>
</dbReference>
<dbReference type="Pfam" id="PF07883">
    <property type="entry name" value="Cupin_2"/>
    <property type="match status" value="1"/>
</dbReference>
<name>A0AA35V3K6_METCP</name>
<protein>
    <submittedName>
        <fullName evidence="2">Cupin_2 domain-containing protein</fullName>
    </submittedName>
</protein>
<dbReference type="InterPro" id="IPR052044">
    <property type="entry name" value="PKS_Associated_Protein"/>
</dbReference>
<dbReference type="GeneID" id="88222909"/>
<dbReference type="InterPro" id="IPR013096">
    <property type="entry name" value="Cupin_2"/>
</dbReference>
<dbReference type="InterPro" id="IPR014710">
    <property type="entry name" value="RmlC-like_jellyroll"/>
</dbReference>
<evidence type="ECO:0000313" key="3">
    <source>
        <dbReference type="Proteomes" id="UP001158598"/>
    </source>
</evidence>
<dbReference type="CDD" id="cd02214">
    <property type="entry name" value="cupin_MJ1618"/>
    <property type="match status" value="1"/>
</dbReference>
<dbReference type="InterPro" id="IPR011051">
    <property type="entry name" value="RmlC_Cupin_sf"/>
</dbReference>
<dbReference type="EMBL" id="OX458332">
    <property type="protein sequence ID" value="CAI8757838.1"/>
    <property type="molecule type" value="Genomic_DNA"/>
</dbReference>
<organism evidence="2 3">
    <name type="scientific">Methylococcus capsulatus</name>
    <dbReference type="NCBI Taxonomy" id="414"/>
    <lineage>
        <taxon>Bacteria</taxon>
        <taxon>Pseudomonadati</taxon>
        <taxon>Pseudomonadota</taxon>
        <taxon>Gammaproteobacteria</taxon>
        <taxon>Methylococcales</taxon>
        <taxon>Methylococcaceae</taxon>
        <taxon>Methylococcus</taxon>
    </lineage>
</organism>